<dbReference type="GO" id="GO:0005524">
    <property type="term" value="F:ATP binding"/>
    <property type="evidence" value="ECO:0007669"/>
    <property type="project" value="InterPro"/>
</dbReference>
<evidence type="ECO:0000259" key="2">
    <source>
        <dbReference type="Pfam" id="PF23232"/>
    </source>
</evidence>
<feature type="domain" description="AAA+ ATPase lid" evidence="2">
    <location>
        <begin position="336"/>
        <end position="443"/>
    </location>
</feature>
<dbReference type="Proteomes" id="UP000799291">
    <property type="component" value="Unassembled WGS sequence"/>
</dbReference>
<evidence type="ECO:0000259" key="1">
    <source>
        <dbReference type="Pfam" id="PF00004"/>
    </source>
</evidence>
<feature type="domain" description="ATPase AAA-type core" evidence="1">
    <location>
        <begin position="223"/>
        <end position="328"/>
    </location>
</feature>
<dbReference type="AlphaFoldDB" id="A0A6G1JI36"/>
<dbReference type="SUPFAM" id="SSF52540">
    <property type="entry name" value="P-loop containing nucleoside triphosphate hydrolases"/>
    <property type="match status" value="1"/>
</dbReference>
<reference evidence="3" key="1">
    <citation type="journal article" date="2020" name="Stud. Mycol.">
        <title>101 Dothideomycetes genomes: a test case for predicting lifestyles and emergence of pathogens.</title>
        <authorList>
            <person name="Haridas S."/>
            <person name="Albert R."/>
            <person name="Binder M."/>
            <person name="Bloem J."/>
            <person name="Labutti K."/>
            <person name="Salamov A."/>
            <person name="Andreopoulos B."/>
            <person name="Baker S."/>
            <person name="Barry K."/>
            <person name="Bills G."/>
            <person name="Bluhm B."/>
            <person name="Cannon C."/>
            <person name="Castanera R."/>
            <person name="Culley D."/>
            <person name="Daum C."/>
            <person name="Ezra D."/>
            <person name="Gonzalez J."/>
            <person name="Henrissat B."/>
            <person name="Kuo A."/>
            <person name="Liang C."/>
            <person name="Lipzen A."/>
            <person name="Lutzoni F."/>
            <person name="Magnuson J."/>
            <person name="Mondo S."/>
            <person name="Nolan M."/>
            <person name="Ohm R."/>
            <person name="Pangilinan J."/>
            <person name="Park H.-J."/>
            <person name="Ramirez L."/>
            <person name="Alfaro M."/>
            <person name="Sun H."/>
            <person name="Tritt A."/>
            <person name="Yoshinaga Y."/>
            <person name="Zwiers L.-H."/>
            <person name="Turgeon B."/>
            <person name="Goodwin S."/>
            <person name="Spatafora J."/>
            <person name="Crous P."/>
            <person name="Grigoriev I."/>
        </authorList>
    </citation>
    <scope>NUCLEOTIDE SEQUENCE</scope>
    <source>
        <strain evidence="3">CBS 122367</strain>
    </source>
</reference>
<evidence type="ECO:0000313" key="4">
    <source>
        <dbReference type="Proteomes" id="UP000799291"/>
    </source>
</evidence>
<dbReference type="OrthoDB" id="10042665at2759"/>
<dbReference type="PANTHER" id="PTHR46411">
    <property type="entry name" value="FAMILY ATPASE, PUTATIVE-RELATED"/>
    <property type="match status" value="1"/>
</dbReference>
<accession>A0A6G1JI36</accession>
<sequence>MYAARDELQEEKSALVERGKKSVSRAISTLASYDCCGKYLRSKEDLNEKVMKEYARSNRLPVFTSPDTLDMSETSDCIHVKGCTGGIHCYFQRLRYIYNQHADMAVRKDFVNSHEIFRRLRGKSNQAKLEPSDDYYALCNYRVSAYKLRSRQWAEVHVDIFHNATLEDKERGFERLVLTPAHKHIIRSQVKEHFRKMEMRATAAQDDLDLVRGKRQGLIILRHGVGKTCTAETIADRVNKPLYPITCGDLGSAAEDFEGNLKTHFTPASQWDCVMLLDEADFFSAKRKAEDLARNSIVPVFLRVLEYYKDLLFLTTNRSFNWSSPFRAYWCVDHDFDRETTVEVWQTFIQQTEDSIKDKQLEYFEIRKSEILKFAKRHWDSDPQFRWNSRQIRNAFHTAIAMAEFDAHGKEEQGKPKKIVLGHKQFKKIASTVEEFDKYTVETLGTTYEAK</sequence>
<dbReference type="GO" id="GO:0016887">
    <property type="term" value="F:ATP hydrolysis activity"/>
    <property type="evidence" value="ECO:0007669"/>
    <property type="project" value="InterPro"/>
</dbReference>
<gene>
    <name evidence="3" type="ORF">K458DRAFT_483656</name>
</gene>
<protein>
    <submittedName>
        <fullName evidence="3">Uncharacterized protein</fullName>
    </submittedName>
</protein>
<dbReference type="Pfam" id="PF00004">
    <property type="entry name" value="AAA"/>
    <property type="match status" value="1"/>
</dbReference>
<dbReference type="PANTHER" id="PTHR46411:SF2">
    <property type="entry name" value="AAA+ ATPASE DOMAIN-CONTAINING PROTEIN"/>
    <property type="match status" value="1"/>
</dbReference>
<keyword evidence="4" id="KW-1185">Reference proteome</keyword>
<proteinExistence type="predicted"/>
<dbReference type="InterPro" id="IPR056599">
    <property type="entry name" value="AAA_lid_fung"/>
</dbReference>
<dbReference type="InterPro" id="IPR027417">
    <property type="entry name" value="P-loop_NTPase"/>
</dbReference>
<dbReference type="Gene3D" id="3.40.50.300">
    <property type="entry name" value="P-loop containing nucleotide triphosphate hydrolases"/>
    <property type="match status" value="1"/>
</dbReference>
<name>A0A6G1JI36_9PLEO</name>
<organism evidence="3 4">
    <name type="scientific">Lentithecium fluviatile CBS 122367</name>
    <dbReference type="NCBI Taxonomy" id="1168545"/>
    <lineage>
        <taxon>Eukaryota</taxon>
        <taxon>Fungi</taxon>
        <taxon>Dikarya</taxon>
        <taxon>Ascomycota</taxon>
        <taxon>Pezizomycotina</taxon>
        <taxon>Dothideomycetes</taxon>
        <taxon>Pleosporomycetidae</taxon>
        <taxon>Pleosporales</taxon>
        <taxon>Massarineae</taxon>
        <taxon>Lentitheciaceae</taxon>
        <taxon>Lentithecium</taxon>
    </lineage>
</organism>
<dbReference type="InterPro" id="IPR003959">
    <property type="entry name" value="ATPase_AAA_core"/>
</dbReference>
<dbReference type="Pfam" id="PF23232">
    <property type="entry name" value="AAA_lid_13"/>
    <property type="match status" value="1"/>
</dbReference>
<evidence type="ECO:0000313" key="3">
    <source>
        <dbReference type="EMBL" id="KAF2690202.1"/>
    </source>
</evidence>
<dbReference type="EMBL" id="MU005571">
    <property type="protein sequence ID" value="KAF2690202.1"/>
    <property type="molecule type" value="Genomic_DNA"/>
</dbReference>